<dbReference type="AlphaFoldDB" id="A0A8T0QAR2"/>
<dbReference type="EMBL" id="CM029050">
    <property type="protein sequence ID" value="KAG2569929.1"/>
    <property type="molecule type" value="Genomic_DNA"/>
</dbReference>
<protein>
    <recommendedName>
        <fullName evidence="3">CCHC-type domain-containing protein</fullName>
    </recommendedName>
</protein>
<feature type="compositionally biased region" description="Polar residues" evidence="2">
    <location>
        <begin position="1010"/>
        <end position="1022"/>
    </location>
</feature>
<sequence length="1055" mass="117169">MVASSPPQARKLSYAEACAHRESGRRDKACGLDISSVSRRITQRGIGGVNLNQRGKSEIIRKVDREDQSGGRRCCSGWKNEEDRIRLAREIKRNLFVSRNPEDPQEIGAAEDLTKLESSWDDLEDALRRIPGANLASQSKLGEIAESQVKGGLQGTPGDDLRGGWGSFGRSIEHLYNHSWRPIAEERWIWVPKPALLGETGYPARPEEIRREGWRARRVRRVRPPPPLTKTFAQAVESDSMGWEESRMERGDHRGVPPKRGFEEDRRGSRFQDEEEREARRHEDLNRERQLRERMTRGREPYRMGDPWGFRDGDQFGKRRAMEPTDLDRGNYQNSQRVRFQQSQVTSYTSALDRLGGIHREQQMKGKDDLSGSKNSAETGRSGVCFRCRQEGHHQADCTNPPFCFNCKETGHMAAKCPSNKGASMHMYGFGFPGQGFHCLKIPGAVKQQSGDQVGLIQVKSGDADVFKIEKELKNLIDSKWSWKVKQISESKYLATFPNKMILDTFSRSKSLDLALFSINVSISRSSLDPMASTVLQTGWIQLFNVPDPAKNIEVVTLIAELAGEVMVVDEVSLIKDGPVRVKLRAREIASIKGFLEIFIEGVGFEIKVLPETKDKVVRPKDPSPPPKNPDDRDSSEEDDDADDLSDFESKVNRAMGEPPAQSGTKAPAAGKSAATKQRPLQGGEPGDELPEKRAAELQEHEQVLEIMPLDIYDPTAKVLDHSLGIYGQLSQESDKSSVETSKGLEHAVAPPSGHFLIHTEGGGLSFLPKDKWPTLQLEQSGGTGGDQLQFSTLPGLELNSQDSLGGGEIEEEQPEPQEAPVVLIHEDKEEWEMVIPSKKRQIKRKGVPAVAARKSNRMVTSREPSAPGITSVVAGNSNSSNSCFRILSSCEEEDLENIAAYCDVMLGGDKTEISESISAMQLEEIARAVVAEALYKTQMGKKLQEQHSLEGENLSLEVTSNDQRKHLNEKGSQTHEGDSEPNTTPNVNNGGDDPLRQGTAKVLGEGPMQTDSEAQGESLSTLEERQTRGDMPKKPQSKPKGNRLSRELKRISTK</sequence>
<accession>A0A8T0QAR2</accession>
<dbReference type="PANTHER" id="PTHR33170:SF2">
    <property type="entry name" value="OS12G0531500 PROTEIN"/>
    <property type="match status" value="1"/>
</dbReference>
<keyword evidence="5" id="KW-1185">Reference proteome</keyword>
<comment type="caution">
    <text evidence="4">The sequence shown here is derived from an EMBL/GenBank/DDBJ whole genome shotgun (WGS) entry which is preliminary data.</text>
</comment>
<organism evidence="4 5">
    <name type="scientific">Panicum virgatum</name>
    <name type="common">Blackwell switchgrass</name>
    <dbReference type="NCBI Taxonomy" id="38727"/>
    <lineage>
        <taxon>Eukaryota</taxon>
        <taxon>Viridiplantae</taxon>
        <taxon>Streptophyta</taxon>
        <taxon>Embryophyta</taxon>
        <taxon>Tracheophyta</taxon>
        <taxon>Spermatophyta</taxon>
        <taxon>Magnoliopsida</taxon>
        <taxon>Liliopsida</taxon>
        <taxon>Poales</taxon>
        <taxon>Poaceae</taxon>
        <taxon>PACMAD clade</taxon>
        <taxon>Panicoideae</taxon>
        <taxon>Panicodae</taxon>
        <taxon>Paniceae</taxon>
        <taxon>Panicinae</taxon>
        <taxon>Panicum</taxon>
        <taxon>Panicum sect. Hiantes</taxon>
    </lineage>
</organism>
<keyword evidence="1" id="KW-0863">Zinc-finger</keyword>
<dbReference type="Proteomes" id="UP000823388">
    <property type="component" value="Chromosome 7N"/>
</dbReference>
<reference evidence="4" key="1">
    <citation type="submission" date="2020-05" db="EMBL/GenBank/DDBJ databases">
        <title>WGS assembly of Panicum virgatum.</title>
        <authorList>
            <person name="Lovell J.T."/>
            <person name="Jenkins J."/>
            <person name="Shu S."/>
            <person name="Juenger T.E."/>
            <person name="Schmutz J."/>
        </authorList>
    </citation>
    <scope>NUCLEOTIDE SEQUENCE</scope>
    <source>
        <strain evidence="4">AP13</strain>
    </source>
</reference>
<feature type="region of interest" description="Disordered" evidence="2">
    <location>
        <begin position="237"/>
        <end position="289"/>
    </location>
</feature>
<dbReference type="Gene3D" id="4.10.60.10">
    <property type="entry name" value="Zinc finger, CCHC-type"/>
    <property type="match status" value="1"/>
</dbReference>
<feature type="compositionally biased region" description="Basic and acidic residues" evidence="2">
    <location>
        <begin position="1023"/>
        <end position="1034"/>
    </location>
</feature>
<feature type="domain" description="CCHC-type" evidence="3">
    <location>
        <begin position="385"/>
        <end position="400"/>
    </location>
</feature>
<feature type="region of interest" description="Disordered" evidence="2">
    <location>
        <begin position="359"/>
        <end position="378"/>
    </location>
</feature>
<proteinExistence type="predicted"/>
<dbReference type="OrthoDB" id="696043at2759"/>
<dbReference type="PANTHER" id="PTHR33170">
    <property type="entry name" value="DUF4283 DOMAIN-CONTAINING PROTEIN-RELATED"/>
    <property type="match status" value="1"/>
</dbReference>
<keyword evidence="1" id="KW-0862">Zinc</keyword>
<feature type="region of interest" description="Disordered" evidence="2">
    <location>
        <begin position="797"/>
        <end position="820"/>
    </location>
</feature>
<name>A0A8T0QAR2_PANVG</name>
<dbReference type="GO" id="GO:0003676">
    <property type="term" value="F:nucleic acid binding"/>
    <property type="evidence" value="ECO:0007669"/>
    <property type="project" value="InterPro"/>
</dbReference>
<dbReference type="InterPro" id="IPR001878">
    <property type="entry name" value="Znf_CCHC"/>
</dbReference>
<dbReference type="SUPFAM" id="SSF57756">
    <property type="entry name" value="Retrovirus zinc finger-like domains"/>
    <property type="match status" value="1"/>
</dbReference>
<feature type="compositionally biased region" description="Basic and acidic residues" evidence="2">
    <location>
        <begin position="359"/>
        <end position="371"/>
    </location>
</feature>
<gene>
    <name evidence="4" type="ORF">PVAP13_7NG419901</name>
</gene>
<dbReference type="PROSITE" id="PS50158">
    <property type="entry name" value="ZF_CCHC"/>
    <property type="match status" value="2"/>
</dbReference>
<dbReference type="Pfam" id="PF00098">
    <property type="entry name" value="zf-CCHC"/>
    <property type="match status" value="2"/>
</dbReference>
<evidence type="ECO:0000313" key="4">
    <source>
        <dbReference type="EMBL" id="KAG2569929.1"/>
    </source>
</evidence>
<feature type="compositionally biased region" description="Acidic residues" evidence="2">
    <location>
        <begin position="634"/>
        <end position="647"/>
    </location>
</feature>
<evidence type="ECO:0000256" key="1">
    <source>
        <dbReference type="PROSITE-ProRule" id="PRU00047"/>
    </source>
</evidence>
<evidence type="ECO:0000313" key="5">
    <source>
        <dbReference type="Proteomes" id="UP000823388"/>
    </source>
</evidence>
<feature type="region of interest" description="Disordered" evidence="2">
    <location>
        <begin position="968"/>
        <end position="1055"/>
    </location>
</feature>
<dbReference type="InterPro" id="IPR036875">
    <property type="entry name" value="Znf_CCHC_sf"/>
</dbReference>
<feature type="compositionally biased region" description="Basic and acidic residues" evidence="2">
    <location>
        <begin position="244"/>
        <end position="289"/>
    </location>
</feature>
<feature type="domain" description="CCHC-type" evidence="3">
    <location>
        <begin position="404"/>
        <end position="419"/>
    </location>
</feature>
<feature type="compositionally biased region" description="Basic and acidic residues" evidence="2">
    <location>
        <begin position="968"/>
        <end position="979"/>
    </location>
</feature>
<keyword evidence="1" id="KW-0479">Metal-binding</keyword>
<feature type="compositionally biased region" description="Polar residues" evidence="2">
    <location>
        <begin position="981"/>
        <end position="990"/>
    </location>
</feature>
<evidence type="ECO:0000256" key="2">
    <source>
        <dbReference type="SAM" id="MobiDB-lite"/>
    </source>
</evidence>
<feature type="region of interest" description="Disordered" evidence="2">
    <location>
        <begin position="616"/>
        <end position="690"/>
    </location>
</feature>
<dbReference type="GO" id="GO:0008270">
    <property type="term" value="F:zinc ion binding"/>
    <property type="evidence" value="ECO:0007669"/>
    <property type="project" value="UniProtKB-KW"/>
</dbReference>
<evidence type="ECO:0000259" key="3">
    <source>
        <dbReference type="PROSITE" id="PS50158"/>
    </source>
</evidence>
<feature type="compositionally biased region" description="Basic and acidic residues" evidence="2">
    <location>
        <begin position="1045"/>
        <end position="1055"/>
    </location>
</feature>
<dbReference type="SMART" id="SM00343">
    <property type="entry name" value="ZnF_C2HC"/>
    <property type="match status" value="2"/>
</dbReference>